<dbReference type="Proteomes" id="UP000828390">
    <property type="component" value="Unassembled WGS sequence"/>
</dbReference>
<dbReference type="AlphaFoldDB" id="A0A9D4H4Q7"/>
<reference evidence="1" key="2">
    <citation type="submission" date="2020-11" db="EMBL/GenBank/DDBJ databases">
        <authorList>
            <person name="McCartney M.A."/>
            <person name="Auch B."/>
            <person name="Kono T."/>
            <person name="Mallez S."/>
            <person name="Becker A."/>
            <person name="Gohl D.M."/>
            <person name="Silverstein K.A.T."/>
            <person name="Koren S."/>
            <person name="Bechman K.B."/>
            <person name="Herman A."/>
            <person name="Abrahante J.E."/>
            <person name="Garbe J."/>
        </authorList>
    </citation>
    <scope>NUCLEOTIDE SEQUENCE</scope>
    <source>
        <strain evidence="1">Duluth1</strain>
        <tissue evidence="1">Whole animal</tissue>
    </source>
</reference>
<dbReference type="EMBL" id="JAIWYP010000005">
    <property type="protein sequence ID" value="KAH3829516.1"/>
    <property type="molecule type" value="Genomic_DNA"/>
</dbReference>
<name>A0A9D4H4Q7_DREPO</name>
<evidence type="ECO:0000313" key="2">
    <source>
        <dbReference type="Proteomes" id="UP000828390"/>
    </source>
</evidence>
<comment type="caution">
    <text evidence="1">The sequence shown here is derived from an EMBL/GenBank/DDBJ whole genome shotgun (WGS) entry which is preliminary data.</text>
</comment>
<protein>
    <submittedName>
        <fullName evidence="1">Uncharacterized protein</fullName>
    </submittedName>
</protein>
<gene>
    <name evidence="1" type="ORF">DPMN_131512</name>
</gene>
<keyword evidence="2" id="KW-1185">Reference proteome</keyword>
<sequence length="92" mass="10822">MYESGNWIISVFIFAGNADHFRQMAILAKEKSSLTFGEYVLIFFFTYWGDPNAGNYNWERGDDLDQVRRLLNHRYGQHSPPPPPDHRQCKQN</sequence>
<accession>A0A9D4H4Q7</accession>
<organism evidence="1 2">
    <name type="scientific">Dreissena polymorpha</name>
    <name type="common">Zebra mussel</name>
    <name type="synonym">Mytilus polymorpha</name>
    <dbReference type="NCBI Taxonomy" id="45954"/>
    <lineage>
        <taxon>Eukaryota</taxon>
        <taxon>Metazoa</taxon>
        <taxon>Spiralia</taxon>
        <taxon>Lophotrochozoa</taxon>
        <taxon>Mollusca</taxon>
        <taxon>Bivalvia</taxon>
        <taxon>Autobranchia</taxon>
        <taxon>Heteroconchia</taxon>
        <taxon>Euheterodonta</taxon>
        <taxon>Imparidentia</taxon>
        <taxon>Neoheterodontei</taxon>
        <taxon>Myida</taxon>
        <taxon>Dreissenoidea</taxon>
        <taxon>Dreissenidae</taxon>
        <taxon>Dreissena</taxon>
    </lineage>
</organism>
<evidence type="ECO:0000313" key="1">
    <source>
        <dbReference type="EMBL" id="KAH3829516.1"/>
    </source>
</evidence>
<dbReference type="Gene3D" id="3.40.50.2300">
    <property type="match status" value="1"/>
</dbReference>
<reference evidence="1" key="1">
    <citation type="journal article" date="2019" name="bioRxiv">
        <title>The Genome of the Zebra Mussel, Dreissena polymorpha: A Resource for Invasive Species Research.</title>
        <authorList>
            <person name="McCartney M.A."/>
            <person name="Auch B."/>
            <person name="Kono T."/>
            <person name="Mallez S."/>
            <person name="Zhang Y."/>
            <person name="Obille A."/>
            <person name="Becker A."/>
            <person name="Abrahante J.E."/>
            <person name="Garbe J."/>
            <person name="Badalamenti J.P."/>
            <person name="Herman A."/>
            <person name="Mangelson H."/>
            <person name="Liachko I."/>
            <person name="Sullivan S."/>
            <person name="Sone E.D."/>
            <person name="Koren S."/>
            <person name="Silverstein K.A.T."/>
            <person name="Beckman K.B."/>
            <person name="Gohl D.M."/>
        </authorList>
    </citation>
    <scope>NUCLEOTIDE SEQUENCE</scope>
    <source>
        <strain evidence="1">Duluth1</strain>
        <tissue evidence="1">Whole animal</tissue>
    </source>
</reference>
<proteinExistence type="predicted"/>